<feature type="transmembrane region" description="Helical" evidence="1">
    <location>
        <begin position="33"/>
        <end position="51"/>
    </location>
</feature>
<evidence type="ECO:0000313" key="2">
    <source>
        <dbReference type="EMBL" id="MCS4488393.1"/>
    </source>
</evidence>
<name>A0ABT2F7F7_9STRE</name>
<dbReference type="RefSeq" id="WP_259138518.1">
    <property type="nucleotide sequence ID" value="NZ_JANUXX010000005.1"/>
</dbReference>
<gene>
    <name evidence="2" type="ORF">NXS10_05405</name>
</gene>
<evidence type="ECO:0000256" key="1">
    <source>
        <dbReference type="SAM" id="Phobius"/>
    </source>
</evidence>
<dbReference type="Proteomes" id="UP001206548">
    <property type="component" value="Unassembled WGS sequence"/>
</dbReference>
<organism evidence="2 3">
    <name type="scientific">Streptococcus sciuri</name>
    <dbReference type="NCBI Taxonomy" id="2973939"/>
    <lineage>
        <taxon>Bacteria</taxon>
        <taxon>Bacillati</taxon>
        <taxon>Bacillota</taxon>
        <taxon>Bacilli</taxon>
        <taxon>Lactobacillales</taxon>
        <taxon>Streptococcaceae</taxon>
        <taxon>Streptococcus</taxon>
    </lineage>
</organism>
<keyword evidence="1" id="KW-0812">Transmembrane</keyword>
<accession>A0ABT2F7F7</accession>
<protein>
    <submittedName>
        <fullName evidence="2">Uncharacterized protein</fullName>
    </submittedName>
</protein>
<keyword evidence="3" id="KW-1185">Reference proteome</keyword>
<comment type="caution">
    <text evidence="2">The sequence shown here is derived from an EMBL/GenBank/DDBJ whole genome shotgun (WGS) entry which is preliminary data.</text>
</comment>
<reference evidence="2 3" key="1">
    <citation type="journal article" date="2023" name="Int. J. Syst. Evol. Microbiol.">
        <title>Streptococcus sciuri sp. nov., Staphylococcus marylandisciuri sp. nov. and Staphylococcus americanisciuri sp. nov., isolated from faeces of eastern grey squirrel (Sciurus carolinensis).</title>
        <authorList>
            <person name="Volokhov D.V."/>
            <person name="Zagorodnyaya T.A."/>
            <person name="Furtak V.A."/>
            <person name="Nattanmai G."/>
            <person name="Randall L."/>
            <person name="Jose S."/>
            <person name="Gao Y."/>
            <person name="Eisenberg T."/>
            <person name="Delmonte P."/>
            <person name="Blom J."/>
            <person name="Mitchell K.K."/>
        </authorList>
    </citation>
    <scope>NUCLEOTIDE SEQUENCE [LARGE SCALE GENOMIC DNA]</scope>
    <source>
        <strain evidence="2 3">SQ9-PEA</strain>
    </source>
</reference>
<sequence>MDWKKVLIGEQKTIKHVSKDGSTKVEVSYRAGLLPNLAVGAVFALLIWWLFF</sequence>
<keyword evidence="1" id="KW-0472">Membrane</keyword>
<keyword evidence="1" id="KW-1133">Transmembrane helix</keyword>
<dbReference type="EMBL" id="JANUXX010000005">
    <property type="protein sequence ID" value="MCS4488393.1"/>
    <property type="molecule type" value="Genomic_DNA"/>
</dbReference>
<proteinExistence type="predicted"/>
<evidence type="ECO:0000313" key="3">
    <source>
        <dbReference type="Proteomes" id="UP001206548"/>
    </source>
</evidence>